<evidence type="ECO:0000256" key="1">
    <source>
        <dbReference type="ARBA" id="ARBA00022723"/>
    </source>
</evidence>
<dbReference type="Proteomes" id="UP000886700">
    <property type="component" value="Unplaced"/>
</dbReference>
<keyword evidence="2" id="KW-0677">Repeat</keyword>
<feature type="zinc finger region" description="C3H1-type" evidence="10">
    <location>
        <begin position="784"/>
        <end position="806"/>
    </location>
</feature>
<organism evidence="13 14">
    <name type="scientific">Mesocricetus auratus</name>
    <name type="common">Golden hamster</name>
    <dbReference type="NCBI Taxonomy" id="10036"/>
    <lineage>
        <taxon>Eukaryota</taxon>
        <taxon>Metazoa</taxon>
        <taxon>Chordata</taxon>
        <taxon>Craniata</taxon>
        <taxon>Vertebrata</taxon>
        <taxon>Euteleostomi</taxon>
        <taxon>Mammalia</taxon>
        <taxon>Eutheria</taxon>
        <taxon>Euarchontoglires</taxon>
        <taxon>Glires</taxon>
        <taxon>Rodentia</taxon>
        <taxon>Myomorpha</taxon>
        <taxon>Muroidea</taxon>
        <taxon>Cricetidae</taxon>
        <taxon>Cricetinae</taxon>
        <taxon>Mesocricetus</taxon>
    </lineage>
</organism>
<dbReference type="PROSITE" id="PS50103">
    <property type="entry name" value="ZF_C3H1"/>
    <property type="match status" value="5"/>
</dbReference>
<dbReference type="KEGG" id="maua:101834150"/>
<dbReference type="CTD" id="23144"/>
<evidence type="ECO:0000256" key="5">
    <source>
        <dbReference type="ARBA" id="ARBA00023125"/>
    </source>
</evidence>
<dbReference type="RefSeq" id="XP_005086027.2">
    <property type="nucleotide sequence ID" value="XM_005085970.4"/>
</dbReference>
<feature type="compositionally biased region" description="Low complexity" evidence="11">
    <location>
        <begin position="870"/>
        <end position="899"/>
    </location>
</feature>
<dbReference type="OrthoDB" id="3247158at2759"/>
<dbReference type="STRING" id="10036.ENSMAUP00000009985"/>
<dbReference type="SMART" id="SM00356">
    <property type="entry name" value="ZnF_C3H1"/>
    <property type="match status" value="5"/>
</dbReference>
<feature type="zinc finger region" description="C3H1-type" evidence="10">
    <location>
        <begin position="756"/>
        <end position="783"/>
    </location>
</feature>
<feature type="compositionally biased region" description="Basic residues" evidence="11">
    <location>
        <begin position="70"/>
        <end position="81"/>
    </location>
</feature>
<name>A0A1U7RFA4_MESAU</name>
<evidence type="ECO:0000256" key="6">
    <source>
        <dbReference type="ARBA" id="ARBA00057285"/>
    </source>
</evidence>
<feature type="region of interest" description="Disordered" evidence="11">
    <location>
        <begin position="804"/>
        <end position="962"/>
    </location>
</feature>
<feature type="region of interest" description="Disordered" evidence="11">
    <location>
        <begin position="1"/>
        <end position="20"/>
    </location>
</feature>
<evidence type="ECO:0000259" key="12">
    <source>
        <dbReference type="PROSITE" id="PS50103"/>
    </source>
</evidence>
<evidence type="ECO:0000313" key="14">
    <source>
        <dbReference type="RefSeq" id="XP_005086027.2"/>
    </source>
</evidence>
<keyword evidence="13" id="KW-1185">Reference proteome</keyword>
<sequence>MTSRGPGWASRTPEMEEKEQLRRQIRLLQGLIDDYKTLHGNGPAQGTSATSRWQPPTYQGGRNFGARYSRPSRRGFSSHRGPLWRKKYSLVNQPLESSDPASDHALQAPLRSGDSQHPDPQQYVLERQVQLSPDQNMVIKIKPPSKTGSTSASGVQRGSLEDESSWSDQRPQGSEVELPGGHLQPARPGRTKVGYSVDDPLLVCQKEPGKPRVVKSVGRVSDSPSEHRRTVSESEIARRAHFPSSVVPQRTGGTLGRKVGPHSASYVEQLIGDQRAYIGHADHPASLGSVVAPVRPATGARQVREPSLLVSCRTSKFRKNNYKWVAASEKSPRVTRRALSPRTTMESVNKAAFGTAGKTEKPQPKVDLEARPQKLAASSKTGPSPSKYKWKASSPSASSSSSFRWQSEAGSKDHTSQLSPVPSRSPPGDRPAVGPSNLKPLFGETPLSAYKVKSRTKIIRRRGSTSLPGDKKSSPTATTTNKNHVTQRRRQALRGKNSPILRKTPHKGLMQVTRHRLCCMPSNRAHLSTKEASSVPLRTPPSSKVIKTRYRIVKKTPASPLNAPSFPSSLPSWRARRISLSRSLVLNRLRPTGGGKATPGSPQWRNKGYRCIGGVLYKVSANKLSKTSSRPSDGSRVLRPGRLDPATSCSRSLASRAVQRSLAIIRQAKQKKEKKREYCMYYNRFGRCNRGERCPYIHDPEKVAVCTRFVRGTCKKTDGSCPFSHHVSKEKMPVCSYFLKGICSNSNCPYSHVYVSRKAEVCSDFLKGYCPLGAKCKKKHTLLCPDFARRGVCPRGAQCQLLHRNQKRHGRRTAAPSTPGPSDGAPRSRASAGHVLRKLSTVQRPARQMSSDLASRTEAPASPPPSPRVLASTSTLSSKATAASSPSSSCSASSPTPSLDQEEATSGTGGTGSGTGSSSLCKLPSFISLHSSLSPGGQAGPQAPRSPRTKDPGKPLHIKPRL</sequence>
<feature type="zinc finger region" description="C3H1-type" evidence="10">
    <location>
        <begin position="673"/>
        <end position="701"/>
    </location>
</feature>
<feature type="compositionally biased region" description="Polar residues" evidence="11">
    <location>
        <begin position="840"/>
        <end position="854"/>
    </location>
</feature>
<dbReference type="Pfam" id="PF00642">
    <property type="entry name" value="zf-CCCH"/>
    <property type="match status" value="2"/>
</dbReference>
<dbReference type="PANTHER" id="PTHR46156">
    <property type="entry name" value="CCCH ZINGC FINGER"/>
    <property type="match status" value="1"/>
</dbReference>
<feature type="domain" description="C3H1-type" evidence="12">
    <location>
        <begin position="729"/>
        <end position="755"/>
    </location>
</feature>
<evidence type="ECO:0000256" key="8">
    <source>
        <dbReference type="ARBA" id="ARBA00071600"/>
    </source>
</evidence>
<feature type="compositionally biased region" description="Polar residues" evidence="11">
    <location>
        <begin position="44"/>
        <end position="57"/>
    </location>
</feature>
<feature type="region of interest" description="Disordered" evidence="11">
    <location>
        <begin position="213"/>
        <end position="234"/>
    </location>
</feature>
<keyword evidence="3 10" id="KW-0863">Zinc-finger</keyword>
<evidence type="ECO:0000256" key="9">
    <source>
        <dbReference type="ARBA" id="ARBA00079564"/>
    </source>
</evidence>
<protein>
    <recommendedName>
        <fullName evidence="8">Zinc finger CCCH domain-containing protein 3</fullName>
    </recommendedName>
    <alternativeName>
        <fullName evidence="9">Smad-interacting CPSF-like factor</fullName>
    </alternativeName>
</protein>
<evidence type="ECO:0000256" key="10">
    <source>
        <dbReference type="PROSITE-ProRule" id="PRU00723"/>
    </source>
</evidence>
<dbReference type="InterPro" id="IPR036855">
    <property type="entry name" value="Znf_CCCH_sf"/>
</dbReference>
<feature type="region of interest" description="Disordered" evidence="11">
    <location>
        <begin position="94"/>
        <end position="194"/>
    </location>
</feature>
<feature type="compositionally biased region" description="Low complexity" evidence="11">
    <location>
        <begin position="383"/>
        <end position="402"/>
    </location>
</feature>
<feature type="compositionally biased region" description="Basic residues" evidence="11">
    <location>
        <begin position="452"/>
        <end position="463"/>
    </location>
</feature>
<dbReference type="PANTHER" id="PTHR46156:SF1">
    <property type="entry name" value="ZINC FINGER CCCH DOMAIN-CONTAINING PROTEIN 3"/>
    <property type="match status" value="1"/>
</dbReference>
<feature type="domain" description="C3H1-type" evidence="12">
    <location>
        <begin position="673"/>
        <end position="701"/>
    </location>
</feature>
<feature type="compositionally biased region" description="Basic and acidic residues" evidence="11">
    <location>
        <begin position="358"/>
        <end position="372"/>
    </location>
</feature>
<dbReference type="Gene3D" id="4.10.1000.10">
    <property type="entry name" value="Zinc finger, CCCH-type"/>
    <property type="match status" value="2"/>
</dbReference>
<comment type="function">
    <text evidence="6">Required for the export of polyadenylated mRNAs from the nucleus. Enhances ACVR1B-induced SMAD-dependent transcription. Binds to single-stranded DNA but not to double-stranded DNA in vitro. Involved in RNA cleavage.</text>
</comment>
<feature type="compositionally biased region" description="Polar residues" evidence="11">
    <location>
        <begin position="146"/>
        <end position="156"/>
    </location>
</feature>
<evidence type="ECO:0000256" key="2">
    <source>
        <dbReference type="ARBA" id="ARBA00022737"/>
    </source>
</evidence>
<keyword evidence="5" id="KW-0238">DNA-binding</keyword>
<dbReference type="eggNOG" id="KOG1492">
    <property type="taxonomic scope" value="Eukaryota"/>
</dbReference>
<feature type="zinc finger region" description="C3H1-type" evidence="10">
    <location>
        <begin position="705"/>
        <end position="728"/>
    </location>
</feature>
<dbReference type="Gene3D" id="3.30.1370.210">
    <property type="match status" value="1"/>
</dbReference>
<dbReference type="GO" id="GO:0005634">
    <property type="term" value="C:nucleus"/>
    <property type="evidence" value="ECO:0007669"/>
    <property type="project" value="TreeGrafter"/>
</dbReference>
<evidence type="ECO:0000256" key="7">
    <source>
        <dbReference type="ARBA" id="ARBA00064187"/>
    </source>
</evidence>
<feature type="domain" description="C3H1-type" evidence="12">
    <location>
        <begin position="705"/>
        <end position="728"/>
    </location>
</feature>
<dbReference type="GO" id="GO:0003677">
    <property type="term" value="F:DNA binding"/>
    <property type="evidence" value="ECO:0007669"/>
    <property type="project" value="UniProtKB-KW"/>
</dbReference>
<feature type="domain" description="C3H1-type" evidence="12">
    <location>
        <begin position="784"/>
        <end position="806"/>
    </location>
</feature>
<evidence type="ECO:0000313" key="13">
    <source>
        <dbReference type="Proteomes" id="UP000886700"/>
    </source>
</evidence>
<dbReference type="GO" id="GO:0008270">
    <property type="term" value="F:zinc ion binding"/>
    <property type="evidence" value="ECO:0007669"/>
    <property type="project" value="UniProtKB-KW"/>
</dbReference>
<dbReference type="AlphaFoldDB" id="A0A1U7RFA4"/>
<reference evidence="14" key="1">
    <citation type="submission" date="2025-08" db="UniProtKB">
        <authorList>
            <consortium name="RefSeq"/>
        </authorList>
    </citation>
    <scope>IDENTIFICATION</scope>
    <source>
        <tissue evidence="14">Liver</tissue>
    </source>
</reference>
<dbReference type="FunFam" id="4.10.1000.10:FF:000022">
    <property type="entry name" value="Zinc finger CCCH domain-containing protein 7"/>
    <property type="match status" value="1"/>
</dbReference>
<feature type="compositionally biased region" description="Polar residues" evidence="11">
    <location>
        <begin position="474"/>
        <end position="484"/>
    </location>
</feature>
<evidence type="ECO:0000256" key="4">
    <source>
        <dbReference type="ARBA" id="ARBA00022833"/>
    </source>
</evidence>
<dbReference type="InterPro" id="IPR000571">
    <property type="entry name" value="Znf_CCCH"/>
</dbReference>
<evidence type="ECO:0000256" key="11">
    <source>
        <dbReference type="SAM" id="MobiDB-lite"/>
    </source>
</evidence>
<gene>
    <name evidence="14" type="primary">Zc3h3</name>
</gene>
<dbReference type="GeneID" id="101834150"/>
<dbReference type="FunFam" id="4.10.1000.10:FF:000008">
    <property type="entry name" value="zinc finger CCCH domain-containing protein 3"/>
    <property type="match status" value="1"/>
</dbReference>
<feature type="region of interest" description="Disordered" evidence="11">
    <location>
        <begin position="328"/>
        <end position="503"/>
    </location>
</feature>
<feature type="region of interest" description="Disordered" evidence="11">
    <location>
        <begin position="36"/>
        <end position="81"/>
    </location>
</feature>
<keyword evidence="4 10" id="KW-0862">Zinc</keyword>
<keyword evidence="1 10" id="KW-0479">Metal-binding</keyword>
<evidence type="ECO:0000256" key="3">
    <source>
        <dbReference type="ARBA" id="ARBA00022771"/>
    </source>
</evidence>
<accession>A0A1U7RFA4</accession>
<proteinExistence type="predicted"/>
<comment type="subunit">
    <text evidence="7">Interacts with SMAD1, SMAD3, SMAD4, CPSF2 and CPSF3.</text>
</comment>
<feature type="compositionally biased region" description="Basic and acidic residues" evidence="11">
    <location>
        <begin position="224"/>
        <end position="234"/>
    </location>
</feature>
<dbReference type="SUPFAM" id="SSF90229">
    <property type="entry name" value="CCCH zinc finger"/>
    <property type="match status" value="2"/>
</dbReference>
<feature type="zinc finger region" description="C3H1-type" evidence="10">
    <location>
        <begin position="729"/>
        <end position="755"/>
    </location>
</feature>
<feature type="domain" description="C3H1-type" evidence="12">
    <location>
        <begin position="756"/>
        <end position="783"/>
    </location>
</feature>